<accession>A0A512BAD8</accession>
<comment type="subcellular location">
    <subcellularLocation>
        <location evidence="1">Membrane</location>
    </subcellularLocation>
</comment>
<reference evidence="7 8" key="1">
    <citation type="submission" date="2019-07" db="EMBL/GenBank/DDBJ databases">
        <title>Whole genome shotgun sequence of Segetibacter aerophilus NBRC 106135.</title>
        <authorList>
            <person name="Hosoyama A."/>
            <person name="Uohara A."/>
            <person name="Ohji S."/>
            <person name="Ichikawa N."/>
        </authorList>
    </citation>
    <scope>NUCLEOTIDE SEQUENCE [LARGE SCALE GENOMIC DNA]</scope>
    <source>
        <strain evidence="7 8">NBRC 106135</strain>
    </source>
</reference>
<dbReference type="Proteomes" id="UP000321513">
    <property type="component" value="Unassembled WGS sequence"/>
</dbReference>
<dbReference type="AlphaFoldDB" id="A0A512BAD8"/>
<dbReference type="PANTHER" id="PTHR21659">
    <property type="entry name" value="HYDROPHOBIC PROTEIN RCI2 LOW TEMPERATURE AND SALT RESPONSIVE PROTEIN LTI6 -RELATED"/>
    <property type="match status" value="1"/>
</dbReference>
<dbReference type="InterPro" id="IPR000612">
    <property type="entry name" value="PMP3"/>
</dbReference>
<dbReference type="GO" id="GO:0016020">
    <property type="term" value="C:membrane"/>
    <property type="evidence" value="ECO:0007669"/>
    <property type="project" value="UniProtKB-SubCell"/>
</dbReference>
<comment type="caution">
    <text evidence="7">The sequence shown here is derived from an EMBL/GenBank/DDBJ whole genome shotgun (WGS) entry which is preliminary data.</text>
</comment>
<keyword evidence="5 6" id="KW-0472">Membrane</keyword>
<evidence type="ECO:0000313" key="8">
    <source>
        <dbReference type="Proteomes" id="UP000321513"/>
    </source>
</evidence>
<gene>
    <name evidence="7" type="ORF">SAE01_14200</name>
</gene>
<evidence type="ECO:0000256" key="4">
    <source>
        <dbReference type="ARBA" id="ARBA00022989"/>
    </source>
</evidence>
<feature type="transmembrane region" description="Helical" evidence="6">
    <location>
        <begin position="70"/>
        <end position="88"/>
    </location>
</feature>
<keyword evidence="3 6" id="KW-0812">Transmembrane</keyword>
<proteinExistence type="inferred from homology"/>
<feature type="transmembrane region" description="Helical" evidence="6">
    <location>
        <begin position="100"/>
        <end position="133"/>
    </location>
</feature>
<evidence type="ECO:0000313" key="7">
    <source>
        <dbReference type="EMBL" id="GEO08924.1"/>
    </source>
</evidence>
<sequence length="138" mass="15075">MPPITTLAATTSKEITEAASAVSPEPAIGSIQEALKEFNSLSRREKKSRFKEMKKAIKEFKEQKKAGSDVSTNTLLLVLLALFIPPLAVYLHEGETNNRFWISVLLTILGLVLFNFGGILFLGTLPAIIYALIVILGS</sequence>
<dbReference type="PANTHER" id="PTHR21659:SF42">
    <property type="entry name" value="UPF0057 MEMBRANE PROTEIN ZK632.10-RELATED"/>
    <property type="match status" value="1"/>
</dbReference>
<organism evidence="7 8">
    <name type="scientific">Segetibacter aerophilus</name>
    <dbReference type="NCBI Taxonomy" id="670293"/>
    <lineage>
        <taxon>Bacteria</taxon>
        <taxon>Pseudomonadati</taxon>
        <taxon>Bacteroidota</taxon>
        <taxon>Chitinophagia</taxon>
        <taxon>Chitinophagales</taxon>
        <taxon>Chitinophagaceae</taxon>
        <taxon>Segetibacter</taxon>
    </lineage>
</organism>
<evidence type="ECO:0000256" key="1">
    <source>
        <dbReference type="ARBA" id="ARBA00004370"/>
    </source>
</evidence>
<keyword evidence="8" id="KW-1185">Reference proteome</keyword>
<dbReference type="PROSITE" id="PS01309">
    <property type="entry name" value="UPF0057"/>
    <property type="match status" value="1"/>
</dbReference>
<evidence type="ECO:0000256" key="2">
    <source>
        <dbReference type="ARBA" id="ARBA00009530"/>
    </source>
</evidence>
<evidence type="ECO:0000256" key="6">
    <source>
        <dbReference type="SAM" id="Phobius"/>
    </source>
</evidence>
<dbReference type="EMBL" id="BJYT01000004">
    <property type="protein sequence ID" value="GEO08924.1"/>
    <property type="molecule type" value="Genomic_DNA"/>
</dbReference>
<comment type="similarity">
    <text evidence="2">Belongs to the UPF0057 (PMP3) family.</text>
</comment>
<evidence type="ECO:0000256" key="5">
    <source>
        <dbReference type="ARBA" id="ARBA00023136"/>
    </source>
</evidence>
<dbReference type="Pfam" id="PF01679">
    <property type="entry name" value="Pmp3"/>
    <property type="match status" value="1"/>
</dbReference>
<dbReference type="Gene3D" id="6.10.140.510">
    <property type="match status" value="1"/>
</dbReference>
<evidence type="ECO:0000256" key="3">
    <source>
        <dbReference type="ARBA" id="ARBA00022692"/>
    </source>
</evidence>
<name>A0A512BAD8_9BACT</name>
<protein>
    <submittedName>
        <fullName evidence="7">Uncharacterized protein</fullName>
    </submittedName>
</protein>
<keyword evidence="4 6" id="KW-1133">Transmembrane helix</keyword>